<gene>
    <name evidence="1" type="ORF">AAHA92_30901</name>
</gene>
<name>A0ABD1FSF5_SALDI</name>
<organism evidence="1 2">
    <name type="scientific">Salvia divinorum</name>
    <name type="common">Maria pastora</name>
    <name type="synonym">Diviner's sage</name>
    <dbReference type="NCBI Taxonomy" id="28513"/>
    <lineage>
        <taxon>Eukaryota</taxon>
        <taxon>Viridiplantae</taxon>
        <taxon>Streptophyta</taxon>
        <taxon>Embryophyta</taxon>
        <taxon>Tracheophyta</taxon>
        <taxon>Spermatophyta</taxon>
        <taxon>Magnoliopsida</taxon>
        <taxon>eudicotyledons</taxon>
        <taxon>Gunneridae</taxon>
        <taxon>Pentapetalae</taxon>
        <taxon>asterids</taxon>
        <taxon>lamiids</taxon>
        <taxon>Lamiales</taxon>
        <taxon>Lamiaceae</taxon>
        <taxon>Nepetoideae</taxon>
        <taxon>Mentheae</taxon>
        <taxon>Salviinae</taxon>
        <taxon>Salvia</taxon>
        <taxon>Salvia subgen. Calosphace</taxon>
    </lineage>
</organism>
<dbReference type="Proteomes" id="UP001567538">
    <property type="component" value="Unassembled WGS sequence"/>
</dbReference>
<protein>
    <submittedName>
        <fullName evidence="1">Uncharacterized protein</fullName>
    </submittedName>
</protein>
<comment type="caution">
    <text evidence="1">The sequence shown here is derived from an EMBL/GenBank/DDBJ whole genome shotgun (WGS) entry which is preliminary data.</text>
</comment>
<dbReference type="EMBL" id="JBEAFC010000012">
    <property type="protein sequence ID" value="KAL1534762.1"/>
    <property type="molecule type" value="Genomic_DNA"/>
</dbReference>
<proteinExistence type="predicted"/>
<accession>A0ABD1FSF5</accession>
<dbReference type="AlphaFoldDB" id="A0ABD1FSF5"/>
<evidence type="ECO:0000313" key="2">
    <source>
        <dbReference type="Proteomes" id="UP001567538"/>
    </source>
</evidence>
<sequence>MACRRSINEYVIRLMFDIIQHHHFDVLCVILIYLRSMRRGRCASRTACRSPTSISEGFQNRLDTLTDL</sequence>
<reference evidence="1 2" key="1">
    <citation type="submission" date="2024-06" db="EMBL/GenBank/DDBJ databases">
        <title>A chromosome level genome sequence of Diviner's sage (Salvia divinorum).</title>
        <authorList>
            <person name="Ford S.A."/>
            <person name="Ro D.-K."/>
            <person name="Ness R.W."/>
            <person name="Phillips M.A."/>
        </authorList>
    </citation>
    <scope>NUCLEOTIDE SEQUENCE [LARGE SCALE GENOMIC DNA]</scope>
    <source>
        <strain evidence="1">SAF-2024a</strain>
        <tissue evidence="1">Leaf</tissue>
    </source>
</reference>
<evidence type="ECO:0000313" key="1">
    <source>
        <dbReference type="EMBL" id="KAL1534762.1"/>
    </source>
</evidence>
<keyword evidence="2" id="KW-1185">Reference proteome</keyword>